<evidence type="ECO:0000256" key="2">
    <source>
        <dbReference type="ARBA" id="ARBA00022723"/>
    </source>
</evidence>
<dbReference type="PANTHER" id="PTHR11644:SF2">
    <property type="entry name" value="CYTIDINE DEAMINASE"/>
    <property type="match status" value="1"/>
</dbReference>
<dbReference type="SUPFAM" id="SSF53927">
    <property type="entry name" value="Cytidine deaminase-like"/>
    <property type="match status" value="1"/>
</dbReference>
<dbReference type="RefSeq" id="WP_181340559.1">
    <property type="nucleotide sequence ID" value="NZ_JAAKDE010000055.1"/>
</dbReference>
<proteinExistence type="inferred from homology"/>
<dbReference type="Proteomes" id="UP000657177">
    <property type="component" value="Unassembled WGS sequence"/>
</dbReference>
<dbReference type="GO" id="GO:0072527">
    <property type="term" value="P:pyrimidine-containing compound metabolic process"/>
    <property type="evidence" value="ECO:0007669"/>
    <property type="project" value="UniProtKB-ARBA"/>
</dbReference>
<organism evidence="6 7">
    <name type="scientific">Capillibacterium thermochitinicola</name>
    <dbReference type="NCBI Taxonomy" id="2699427"/>
    <lineage>
        <taxon>Bacteria</taxon>
        <taxon>Bacillati</taxon>
        <taxon>Bacillota</taxon>
        <taxon>Capillibacterium</taxon>
    </lineage>
</organism>
<dbReference type="EMBL" id="JAAKDE010000055">
    <property type="protein sequence ID" value="MBA2134097.1"/>
    <property type="molecule type" value="Genomic_DNA"/>
</dbReference>
<dbReference type="GO" id="GO:0055086">
    <property type="term" value="P:nucleobase-containing small molecule metabolic process"/>
    <property type="evidence" value="ECO:0007669"/>
    <property type="project" value="UniProtKB-ARBA"/>
</dbReference>
<sequence>MTFDQLKEIALAKLKPRQISKDCYVASVASALVTEKGNVYVGVCIDTPSGMGFCAEHSAIAQMITNEESRIVKIVAVGKEGKILSPCGRCREFIYQINNENLDTEVLVDNNKAVKLHELLPYRYN</sequence>
<reference evidence="6" key="1">
    <citation type="submission" date="2020-06" db="EMBL/GenBank/DDBJ databases">
        <title>Novel chitinolytic bacterium.</title>
        <authorList>
            <person name="Ungkulpasvich U."/>
            <person name="Kosugi A."/>
            <person name="Uke A."/>
        </authorList>
    </citation>
    <scope>NUCLEOTIDE SEQUENCE</scope>
    <source>
        <strain evidence="6">UUS1-1</strain>
    </source>
</reference>
<dbReference type="GO" id="GO:0008270">
    <property type="term" value="F:zinc ion binding"/>
    <property type="evidence" value="ECO:0007669"/>
    <property type="project" value="InterPro"/>
</dbReference>
<keyword evidence="4" id="KW-0862">Zinc</keyword>
<accession>A0A8J6HYU4</accession>
<dbReference type="GO" id="GO:0005829">
    <property type="term" value="C:cytosol"/>
    <property type="evidence" value="ECO:0007669"/>
    <property type="project" value="TreeGrafter"/>
</dbReference>
<evidence type="ECO:0000256" key="4">
    <source>
        <dbReference type="ARBA" id="ARBA00022833"/>
    </source>
</evidence>
<feature type="domain" description="CMP/dCMP-type deaminase" evidence="5">
    <location>
        <begin position="4"/>
        <end position="125"/>
    </location>
</feature>
<evidence type="ECO:0000256" key="3">
    <source>
        <dbReference type="ARBA" id="ARBA00022801"/>
    </source>
</evidence>
<evidence type="ECO:0000259" key="5">
    <source>
        <dbReference type="PROSITE" id="PS51747"/>
    </source>
</evidence>
<dbReference type="InterPro" id="IPR050202">
    <property type="entry name" value="Cyt/Deoxycyt_deaminase"/>
</dbReference>
<keyword evidence="2" id="KW-0479">Metal-binding</keyword>
<keyword evidence="3" id="KW-0378">Hydrolase</keyword>
<gene>
    <name evidence="6" type="ORF">G5B42_11225</name>
</gene>
<keyword evidence="7" id="KW-1185">Reference proteome</keyword>
<dbReference type="GO" id="GO:0042802">
    <property type="term" value="F:identical protein binding"/>
    <property type="evidence" value="ECO:0007669"/>
    <property type="project" value="UniProtKB-ARBA"/>
</dbReference>
<evidence type="ECO:0000313" key="7">
    <source>
        <dbReference type="Proteomes" id="UP000657177"/>
    </source>
</evidence>
<dbReference type="Pfam" id="PF00383">
    <property type="entry name" value="dCMP_cyt_deam_1"/>
    <property type="match status" value="1"/>
</dbReference>
<dbReference type="InterPro" id="IPR002125">
    <property type="entry name" value="CMP_dCMP_dom"/>
</dbReference>
<dbReference type="PANTHER" id="PTHR11644">
    <property type="entry name" value="CYTIDINE DEAMINASE"/>
    <property type="match status" value="1"/>
</dbReference>
<name>A0A8J6HYU4_9FIRM</name>
<evidence type="ECO:0000313" key="6">
    <source>
        <dbReference type="EMBL" id="MBA2134097.1"/>
    </source>
</evidence>
<dbReference type="InterPro" id="IPR016193">
    <property type="entry name" value="Cytidine_deaminase-like"/>
</dbReference>
<comment type="similarity">
    <text evidence="1">Belongs to the cytidine and deoxycytidylate deaminase family.</text>
</comment>
<comment type="caution">
    <text evidence="6">The sequence shown here is derived from an EMBL/GenBank/DDBJ whole genome shotgun (WGS) entry which is preliminary data.</text>
</comment>
<dbReference type="GO" id="GO:0004126">
    <property type="term" value="F:cytidine deaminase activity"/>
    <property type="evidence" value="ECO:0007669"/>
    <property type="project" value="TreeGrafter"/>
</dbReference>
<dbReference type="AlphaFoldDB" id="A0A8J6HYU4"/>
<evidence type="ECO:0000256" key="1">
    <source>
        <dbReference type="ARBA" id="ARBA00006576"/>
    </source>
</evidence>
<dbReference type="InterPro" id="IPR016192">
    <property type="entry name" value="APOBEC/CMP_deaminase_Zn-bd"/>
</dbReference>
<dbReference type="PROSITE" id="PS51747">
    <property type="entry name" value="CYT_DCMP_DEAMINASES_2"/>
    <property type="match status" value="1"/>
</dbReference>
<dbReference type="Gene3D" id="3.40.140.10">
    <property type="entry name" value="Cytidine Deaminase, domain 2"/>
    <property type="match status" value="1"/>
</dbReference>
<dbReference type="CDD" id="cd01283">
    <property type="entry name" value="cytidine_deaminase"/>
    <property type="match status" value="1"/>
</dbReference>
<dbReference type="PROSITE" id="PS00903">
    <property type="entry name" value="CYT_DCMP_DEAMINASES_1"/>
    <property type="match status" value="1"/>
</dbReference>
<protein>
    <submittedName>
        <fullName evidence="6">Cytidine deaminase</fullName>
    </submittedName>
</protein>